<dbReference type="EMBL" id="JAGGJU010000001">
    <property type="protein sequence ID" value="MBP1848773.1"/>
    <property type="molecule type" value="Genomic_DNA"/>
</dbReference>
<reference evidence="1 2" key="1">
    <citation type="submission" date="2021-03" db="EMBL/GenBank/DDBJ databases">
        <title>Genomic Encyclopedia of Type Strains, Phase IV (KMG-IV): sequencing the most valuable type-strain genomes for metagenomic binning, comparative biology and taxonomic classification.</title>
        <authorList>
            <person name="Goeker M."/>
        </authorList>
    </citation>
    <scope>NUCLEOTIDE SEQUENCE [LARGE SCALE GENOMIC DNA]</scope>
    <source>
        <strain evidence="1 2">DSM 21600</strain>
    </source>
</reference>
<organism evidence="1 2">
    <name type="scientific">Rhizobium halophytocola</name>
    <dbReference type="NCBI Taxonomy" id="735519"/>
    <lineage>
        <taxon>Bacteria</taxon>
        <taxon>Pseudomonadati</taxon>
        <taxon>Pseudomonadota</taxon>
        <taxon>Alphaproteobacteria</taxon>
        <taxon>Hyphomicrobiales</taxon>
        <taxon>Rhizobiaceae</taxon>
        <taxon>Rhizobium/Agrobacterium group</taxon>
        <taxon>Rhizobium</taxon>
    </lineage>
</organism>
<name>A0ABS4DSU7_9HYPH</name>
<dbReference type="RefSeq" id="WP_209941377.1">
    <property type="nucleotide sequence ID" value="NZ_JAGGJU010000001.1"/>
</dbReference>
<evidence type="ECO:0000313" key="1">
    <source>
        <dbReference type="EMBL" id="MBP1848773.1"/>
    </source>
</evidence>
<gene>
    <name evidence="1" type="ORF">J2Z17_000190</name>
</gene>
<proteinExistence type="predicted"/>
<comment type="caution">
    <text evidence="1">The sequence shown here is derived from an EMBL/GenBank/DDBJ whole genome shotgun (WGS) entry which is preliminary data.</text>
</comment>
<protein>
    <submittedName>
        <fullName evidence="1">Uncharacterized protein</fullName>
    </submittedName>
</protein>
<accession>A0ABS4DSU7</accession>
<keyword evidence="2" id="KW-1185">Reference proteome</keyword>
<sequence>MRIACLGWGSLIWDPRDLPIVPAWHDDGPLIGIEFTRMSHDGRITLVIQEGAAPIRVYWALMQKMELAAAREALRRREGNAADRHIGSWSVGAPVPPGISDLAEFAARHKLDHVIWTALPAQFHGVVGDVPSVERVIAYLQGLKGELAFLTERYIRRAPAQTDTLYRRRIADALGWRISDTWPD</sequence>
<dbReference type="Proteomes" id="UP000759443">
    <property type="component" value="Unassembled WGS sequence"/>
</dbReference>
<evidence type="ECO:0000313" key="2">
    <source>
        <dbReference type="Proteomes" id="UP000759443"/>
    </source>
</evidence>